<keyword evidence="4" id="KW-0472">Membrane</keyword>
<dbReference type="PANTHER" id="PTHR10783:SF46">
    <property type="entry name" value="PROTEIN ERD1 HOMOLOG 2"/>
    <property type="match status" value="1"/>
</dbReference>
<evidence type="ECO:0000313" key="8">
    <source>
        <dbReference type="Proteomes" id="UP001140217"/>
    </source>
</evidence>
<dbReference type="GO" id="GO:0005737">
    <property type="term" value="C:cytoplasm"/>
    <property type="evidence" value="ECO:0007669"/>
    <property type="project" value="TreeGrafter"/>
</dbReference>
<comment type="subcellular location">
    <subcellularLocation>
        <location evidence="1">Membrane</location>
        <topology evidence="1">Multi-pass membrane protein</topology>
    </subcellularLocation>
</comment>
<evidence type="ECO:0000256" key="2">
    <source>
        <dbReference type="ARBA" id="ARBA00022692"/>
    </source>
</evidence>
<evidence type="ECO:0000256" key="1">
    <source>
        <dbReference type="ARBA" id="ARBA00004141"/>
    </source>
</evidence>
<name>A0A9W8LM79_9FUNG</name>
<organism evidence="7 8">
    <name type="scientific">Coemansia javaensis</name>
    <dbReference type="NCBI Taxonomy" id="2761396"/>
    <lineage>
        <taxon>Eukaryota</taxon>
        <taxon>Fungi</taxon>
        <taxon>Fungi incertae sedis</taxon>
        <taxon>Zoopagomycota</taxon>
        <taxon>Kickxellomycotina</taxon>
        <taxon>Kickxellomycetes</taxon>
        <taxon>Kickxellales</taxon>
        <taxon>Kickxellaceae</taxon>
        <taxon>Coemansia</taxon>
    </lineage>
</organism>
<keyword evidence="3" id="KW-1133">Transmembrane helix</keyword>
<proteinExistence type="predicted"/>
<evidence type="ECO:0000256" key="4">
    <source>
        <dbReference type="ARBA" id="ARBA00023136"/>
    </source>
</evidence>
<protein>
    <submittedName>
        <fullName evidence="7">Protein-ER retention protein</fullName>
    </submittedName>
</protein>
<gene>
    <name evidence="7" type="primary">ERD1</name>
    <name evidence="7" type="ORF">H4R18_000156</name>
</gene>
<keyword evidence="2" id="KW-0812">Transmembrane</keyword>
<comment type="caution">
    <text evidence="7">The sequence shown here is derived from an EMBL/GenBank/DDBJ whole genome shotgun (WGS) entry which is preliminary data.</text>
</comment>
<evidence type="ECO:0000259" key="6">
    <source>
        <dbReference type="PROSITE" id="PS51380"/>
    </source>
</evidence>
<dbReference type="AlphaFoldDB" id="A0A9W8LM79"/>
<evidence type="ECO:0000313" key="7">
    <source>
        <dbReference type="EMBL" id="KAJ2786124.1"/>
    </source>
</evidence>
<dbReference type="InterPro" id="IPR004342">
    <property type="entry name" value="EXS_C"/>
</dbReference>
<dbReference type="OrthoDB" id="2159384at2759"/>
<dbReference type="PROSITE" id="PS51380">
    <property type="entry name" value="EXS"/>
    <property type="match status" value="1"/>
</dbReference>
<dbReference type="Proteomes" id="UP001140217">
    <property type="component" value="Unassembled WGS sequence"/>
</dbReference>
<feature type="chain" id="PRO_5040998025" evidence="5">
    <location>
        <begin position="22"/>
        <end position="377"/>
    </location>
</feature>
<keyword evidence="5" id="KW-0732">Signal</keyword>
<dbReference type="EMBL" id="JANBUL010000004">
    <property type="protein sequence ID" value="KAJ2786124.1"/>
    <property type="molecule type" value="Genomic_DNA"/>
</dbReference>
<reference evidence="7" key="1">
    <citation type="submission" date="2022-07" db="EMBL/GenBank/DDBJ databases">
        <title>Phylogenomic reconstructions and comparative analyses of Kickxellomycotina fungi.</title>
        <authorList>
            <person name="Reynolds N.K."/>
            <person name="Stajich J.E."/>
            <person name="Barry K."/>
            <person name="Grigoriev I.V."/>
            <person name="Crous P."/>
            <person name="Smith M.E."/>
        </authorList>
    </citation>
    <scope>NUCLEOTIDE SEQUENCE</scope>
    <source>
        <strain evidence="7">NBRC 105414</strain>
    </source>
</reference>
<evidence type="ECO:0000256" key="5">
    <source>
        <dbReference type="SAM" id="SignalP"/>
    </source>
</evidence>
<accession>A0A9W8LM79</accession>
<keyword evidence="8" id="KW-1185">Reference proteome</keyword>
<evidence type="ECO:0000256" key="3">
    <source>
        <dbReference type="ARBA" id="ARBA00022989"/>
    </source>
</evidence>
<feature type="signal peptide" evidence="5">
    <location>
        <begin position="1"/>
        <end position="21"/>
    </location>
</feature>
<dbReference type="Pfam" id="PF03124">
    <property type="entry name" value="EXS"/>
    <property type="match status" value="1"/>
</dbReference>
<feature type="domain" description="EXS" evidence="6">
    <location>
        <begin position="173"/>
        <end position="377"/>
    </location>
</feature>
<dbReference type="PANTHER" id="PTHR10783">
    <property type="entry name" value="XENOTROPIC AND POLYTROPIC RETROVIRUS RECEPTOR 1-RELATED"/>
    <property type="match status" value="1"/>
</dbReference>
<dbReference type="GO" id="GO:0016020">
    <property type="term" value="C:membrane"/>
    <property type="evidence" value="ECO:0007669"/>
    <property type="project" value="UniProtKB-SubCell"/>
</dbReference>
<sequence length="377" mass="38829">MFFPPAFQILWLGVLAGAGWGAALRALGRAGIDGRAILELDRLPAGRGGGGGGGDGSARLAALVGGVVAAGWALGAWAAPAQRPAVALGTYVGVAAVLALPRRTAFHVTRRQLGALLGRVAWPSLRAPVYLADVVMADVLTSCARPLAGLAPVACEFAAALSGGGGGGGSPRTCPAGGAAAAVVLGAAPFAFRLRQCVNEMLKAPAGGPDARRHMANAAKYALAFPALALGARQQQARAQAQSGAAPGRGLWIAASAANSLYSLYWDVAFDWDLGHAPGGWRLADLVARAERPDPPPPGQRRAFPLLLRPRLGLGPPALYYAAVALDLALRLAWVASLGPAGRAEYADFWLAALELYRRWQWTVLRIEREAVAGGAQ</sequence>